<comment type="caution">
    <text evidence="1">The sequence shown here is derived from an EMBL/GenBank/DDBJ whole genome shotgun (WGS) entry which is preliminary data.</text>
</comment>
<name>A0A835YWN1_9STRA</name>
<gene>
    <name evidence="1" type="ORF">JKP88DRAFT_263340</name>
</gene>
<sequence>MAQPATQLATQPPTRELKYSAKRQAAYEVREAMKAWLGAQPVAPCRRALRGYQGLAALLEAPVHIVLHAVLALLWTPLACCWRTARGNFAHHAFMGYTHVVTAGWLLSLRLCRAPQLDHPIALPPEPRCDFSRWGLPEHCQDGLEDGCDDYFNSETMDRMVVCFLLSQYVTFAGLRACSALGLLGPCCHCCPCNPWSKSLKRVGGDAGDRPPKLPGYLELAAMWDELRTENTVQFYRGAFGAYEVDDFSGYRVRRVAELLGRGGAPAAVKMEREKEAAAASTAAMIA</sequence>
<evidence type="ECO:0000313" key="1">
    <source>
        <dbReference type="EMBL" id="KAG5182294.1"/>
    </source>
</evidence>
<organism evidence="1 2">
    <name type="scientific">Tribonema minus</name>
    <dbReference type="NCBI Taxonomy" id="303371"/>
    <lineage>
        <taxon>Eukaryota</taxon>
        <taxon>Sar</taxon>
        <taxon>Stramenopiles</taxon>
        <taxon>Ochrophyta</taxon>
        <taxon>PX clade</taxon>
        <taxon>Xanthophyceae</taxon>
        <taxon>Tribonematales</taxon>
        <taxon>Tribonemataceae</taxon>
        <taxon>Tribonema</taxon>
    </lineage>
</organism>
<evidence type="ECO:0000313" key="2">
    <source>
        <dbReference type="Proteomes" id="UP000664859"/>
    </source>
</evidence>
<protein>
    <submittedName>
        <fullName evidence="1">Uncharacterized protein</fullName>
    </submittedName>
</protein>
<proteinExistence type="predicted"/>
<dbReference type="AlphaFoldDB" id="A0A835YWN1"/>
<keyword evidence="2" id="KW-1185">Reference proteome</keyword>
<reference evidence="1" key="1">
    <citation type="submission" date="2021-02" db="EMBL/GenBank/DDBJ databases">
        <title>First Annotated Genome of the Yellow-green Alga Tribonema minus.</title>
        <authorList>
            <person name="Mahan K.M."/>
        </authorList>
    </citation>
    <scope>NUCLEOTIDE SEQUENCE</scope>
    <source>
        <strain evidence="1">UTEX B ZZ1240</strain>
    </source>
</reference>
<dbReference type="Proteomes" id="UP000664859">
    <property type="component" value="Unassembled WGS sequence"/>
</dbReference>
<accession>A0A835YWN1</accession>
<dbReference type="EMBL" id="JAFCMP010000257">
    <property type="protein sequence ID" value="KAG5182294.1"/>
    <property type="molecule type" value="Genomic_DNA"/>
</dbReference>